<dbReference type="AlphaFoldDB" id="A0A0A9GRI2"/>
<organism evidence="1">
    <name type="scientific">Arundo donax</name>
    <name type="common">Giant reed</name>
    <name type="synonym">Donax arundinaceus</name>
    <dbReference type="NCBI Taxonomy" id="35708"/>
    <lineage>
        <taxon>Eukaryota</taxon>
        <taxon>Viridiplantae</taxon>
        <taxon>Streptophyta</taxon>
        <taxon>Embryophyta</taxon>
        <taxon>Tracheophyta</taxon>
        <taxon>Spermatophyta</taxon>
        <taxon>Magnoliopsida</taxon>
        <taxon>Liliopsida</taxon>
        <taxon>Poales</taxon>
        <taxon>Poaceae</taxon>
        <taxon>PACMAD clade</taxon>
        <taxon>Arundinoideae</taxon>
        <taxon>Arundineae</taxon>
        <taxon>Arundo</taxon>
    </lineage>
</organism>
<reference evidence="1" key="2">
    <citation type="journal article" date="2015" name="Data Brief">
        <title>Shoot transcriptome of the giant reed, Arundo donax.</title>
        <authorList>
            <person name="Barrero R.A."/>
            <person name="Guerrero F.D."/>
            <person name="Moolhuijzen P."/>
            <person name="Goolsby J.A."/>
            <person name="Tidwell J."/>
            <person name="Bellgard S.E."/>
            <person name="Bellgard M.I."/>
        </authorList>
    </citation>
    <scope>NUCLEOTIDE SEQUENCE</scope>
    <source>
        <tissue evidence="1">Shoot tissue taken approximately 20 cm above the soil surface</tissue>
    </source>
</reference>
<evidence type="ECO:0000313" key="1">
    <source>
        <dbReference type="EMBL" id="JAE27770.1"/>
    </source>
</evidence>
<name>A0A0A9GRI2_ARUDO</name>
<dbReference type="EMBL" id="GBRH01170126">
    <property type="protein sequence ID" value="JAE27770.1"/>
    <property type="molecule type" value="Transcribed_RNA"/>
</dbReference>
<reference evidence="1" key="1">
    <citation type="submission" date="2014-09" db="EMBL/GenBank/DDBJ databases">
        <authorList>
            <person name="Magalhaes I.L.F."/>
            <person name="Oliveira U."/>
            <person name="Santos F.R."/>
            <person name="Vidigal T.H.D.A."/>
            <person name="Brescovit A.D."/>
            <person name="Santos A.J."/>
        </authorList>
    </citation>
    <scope>NUCLEOTIDE SEQUENCE</scope>
    <source>
        <tissue evidence="1">Shoot tissue taken approximately 20 cm above the soil surface</tissue>
    </source>
</reference>
<sequence>MFQHGRYLHRKGEHIDPVQDWLAATVNDDISTVRDWIAARLYGLA</sequence>
<accession>A0A0A9GRI2</accession>
<protein>
    <submittedName>
        <fullName evidence="1">Uncharacterized protein</fullName>
    </submittedName>
</protein>
<proteinExistence type="predicted"/>